<reference evidence="1 2" key="1">
    <citation type="submission" date="2020-07" db="EMBL/GenBank/DDBJ databases">
        <authorList>
            <person name="Sun Q."/>
        </authorList>
    </citation>
    <scope>NUCLEOTIDE SEQUENCE [LARGE SCALE GENOMIC DNA]</scope>
    <source>
        <strain evidence="1 2">MAH-1</strain>
    </source>
</reference>
<name>A0A7Y8XZJ7_9FLAO</name>
<gene>
    <name evidence="1" type="ORF">HZF10_02040</name>
</gene>
<keyword evidence="2" id="KW-1185">Reference proteome</keyword>
<proteinExistence type="predicted"/>
<dbReference type="AlphaFoldDB" id="A0A7Y8XZJ7"/>
<comment type="caution">
    <text evidence="1">The sequence shown here is derived from an EMBL/GenBank/DDBJ whole genome shotgun (WGS) entry which is preliminary data.</text>
</comment>
<protein>
    <submittedName>
        <fullName evidence="1">Uncharacterized protein</fullName>
    </submittedName>
</protein>
<evidence type="ECO:0000313" key="1">
    <source>
        <dbReference type="EMBL" id="NYA69685.1"/>
    </source>
</evidence>
<dbReference type="RefSeq" id="WP_176004505.1">
    <property type="nucleotide sequence ID" value="NZ_JABWMI010000003.1"/>
</dbReference>
<organism evidence="1 2">
    <name type="scientific">Flavobacterium agri</name>
    <dbReference type="NCBI Taxonomy" id="2743471"/>
    <lineage>
        <taxon>Bacteria</taxon>
        <taxon>Pseudomonadati</taxon>
        <taxon>Bacteroidota</taxon>
        <taxon>Flavobacteriia</taxon>
        <taxon>Flavobacteriales</taxon>
        <taxon>Flavobacteriaceae</taxon>
        <taxon>Flavobacterium</taxon>
    </lineage>
</organism>
<accession>A0A7Y8XZJ7</accession>
<sequence length="134" mass="15477">MITPQLKDRVLKCLCENIQPESHVQIDVDVFLKTAEIEFDNLNSILRYFDRIGFIEELNCRRDALWLVLRVEAIDFFRRGGFYGQEELLENNLQKLLLEIDHLNKQLGPNNLETLNKLASISSAVISGIGLFNK</sequence>
<evidence type="ECO:0000313" key="2">
    <source>
        <dbReference type="Proteomes" id="UP000535020"/>
    </source>
</evidence>
<dbReference type="Proteomes" id="UP000535020">
    <property type="component" value="Unassembled WGS sequence"/>
</dbReference>
<dbReference type="EMBL" id="JACBJI010000001">
    <property type="protein sequence ID" value="NYA69685.1"/>
    <property type="molecule type" value="Genomic_DNA"/>
</dbReference>